<dbReference type="OMA" id="IDDTYWN"/>
<dbReference type="GO" id="GO:0046921">
    <property type="term" value="F:alpha-(1-&gt;6)-fucosyltransferase activity"/>
    <property type="evidence" value="ECO:0007669"/>
    <property type="project" value="TreeGrafter"/>
</dbReference>
<dbReference type="Gene3D" id="3.40.50.11350">
    <property type="match status" value="1"/>
</dbReference>
<dbReference type="AlphaFoldDB" id="S7QKE3"/>
<dbReference type="EMBL" id="KB469296">
    <property type="protein sequence ID" value="EPQ60231.1"/>
    <property type="molecule type" value="Genomic_DNA"/>
</dbReference>
<sequence>MLDGHVGLLADLALMAQIAGLAREQNRTFLVDDTYWNRGKWIDHFQHVRGRQPGPEPGCRAPPPEELVACPRTARHWVVNSRTAKYHLGHAFSEEYEDPYAHSINRVKPIFERAATSFRQTIRPNANTAALIRTARDEVTTYTPPSVKSTLSNTSTNNPEGYVAVHIRRGDRHAHSWKYHDSYVPLPNYVQAVQETAARLNLTQPFPVYVASDSPAAFEEFRTSMPPDTPVFSLWNSERKQLPPLASTQEYIQKEFNELSGEERMKLTTGAIVDFAMVSGMWSWEGDVVPAATVCTISSNICKMAAVGLGWDNAFGFGDPLVDHSMGEIDEDEKRWVEIDQQGTVAPAWTAFELFN</sequence>
<reference evidence="1 2" key="1">
    <citation type="journal article" date="2012" name="Science">
        <title>The Paleozoic origin of enzymatic lignin decomposition reconstructed from 31 fungal genomes.</title>
        <authorList>
            <person name="Floudas D."/>
            <person name="Binder M."/>
            <person name="Riley R."/>
            <person name="Barry K."/>
            <person name="Blanchette R.A."/>
            <person name="Henrissat B."/>
            <person name="Martinez A.T."/>
            <person name="Otillar R."/>
            <person name="Spatafora J.W."/>
            <person name="Yadav J.S."/>
            <person name="Aerts A."/>
            <person name="Benoit I."/>
            <person name="Boyd A."/>
            <person name="Carlson A."/>
            <person name="Copeland A."/>
            <person name="Coutinho P.M."/>
            <person name="de Vries R.P."/>
            <person name="Ferreira P."/>
            <person name="Findley K."/>
            <person name="Foster B."/>
            <person name="Gaskell J."/>
            <person name="Glotzer D."/>
            <person name="Gorecki P."/>
            <person name="Heitman J."/>
            <person name="Hesse C."/>
            <person name="Hori C."/>
            <person name="Igarashi K."/>
            <person name="Jurgens J.A."/>
            <person name="Kallen N."/>
            <person name="Kersten P."/>
            <person name="Kohler A."/>
            <person name="Kuees U."/>
            <person name="Kumar T.K.A."/>
            <person name="Kuo A."/>
            <person name="LaButti K."/>
            <person name="Larrondo L.F."/>
            <person name="Lindquist E."/>
            <person name="Ling A."/>
            <person name="Lombard V."/>
            <person name="Lucas S."/>
            <person name="Lundell T."/>
            <person name="Martin R."/>
            <person name="McLaughlin D.J."/>
            <person name="Morgenstern I."/>
            <person name="Morin E."/>
            <person name="Murat C."/>
            <person name="Nagy L.G."/>
            <person name="Nolan M."/>
            <person name="Ohm R.A."/>
            <person name="Patyshakuliyeva A."/>
            <person name="Rokas A."/>
            <person name="Ruiz-Duenas F.J."/>
            <person name="Sabat G."/>
            <person name="Salamov A."/>
            <person name="Samejima M."/>
            <person name="Schmutz J."/>
            <person name="Slot J.C."/>
            <person name="St John F."/>
            <person name="Stenlid J."/>
            <person name="Sun H."/>
            <person name="Sun S."/>
            <person name="Syed K."/>
            <person name="Tsang A."/>
            <person name="Wiebenga A."/>
            <person name="Young D."/>
            <person name="Pisabarro A."/>
            <person name="Eastwood D.C."/>
            <person name="Martin F."/>
            <person name="Cullen D."/>
            <person name="Grigoriev I.V."/>
            <person name="Hibbett D.S."/>
        </authorList>
    </citation>
    <scope>NUCLEOTIDE SEQUENCE [LARGE SCALE GENOMIC DNA]</scope>
    <source>
        <strain evidence="1 2">ATCC 11539</strain>
    </source>
</reference>
<name>S7QKE3_GLOTA</name>
<dbReference type="PANTHER" id="PTHR13132">
    <property type="entry name" value="ALPHA- 1,6 -FUCOSYLTRANSFERASE"/>
    <property type="match status" value="1"/>
</dbReference>
<accession>S7QKE3</accession>
<organism evidence="1 2">
    <name type="scientific">Gloeophyllum trabeum (strain ATCC 11539 / FP-39264 / Madison 617)</name>
    <name type="common">Brown rot fungus</name>
    <dbReference type="NCBI Taxonomy" id="670483"/>
    <lineage>
        <taxon>Eukaryota</taxon>
        <taxon>Fungi</taxon>
        <taxon>Dikarya</taxon>
        <taxon>Basidiomycota</taxon>
        <taxon>Agaricomycotina</taxon>
        <taxon>Agaricomycetes</taxon>
        <taxon>Gloeophyllales</taxon>
        <taxon>Gloeophyllaceae</taxon>
        <taxon>Gloeophyllum</taxon>
    </lineage>
</organism>
<dbReference type="RefSeq" id="XP_007860339.1">
    <property type="nucleotide sequence ID" value="XM_007862148.1"/>
</dbReference>
<protein>
    <submittedName>
        <fullName evidence="1">Uncharacterized protein</fullName>
    </submittedName>
</protein>
<dbReference type="KEGG" id="gtr:GLOTRDRAFT_52191"/>
<evidence type="ECO:0000313" key="2">
    <source>
        <dbReference type="Proteomes" id="UP000030669"/>
    </source>
</evidence>
<dbReference type="eggNOG" id="ENOG502S04M">
    <property type="taxonomic scope" value="Eukaryota"/>
</dbReference>
<dbReference type="PANTHER" id="PTHR13132:SF29">
    <property type="entry name" value="ALPHA-(1,6)-FUCOSYLTRANSFERASE"/>
    <property type="match status" value="1"/>
</dbReference>
<dbReference type="OrthoDB" id="2392789at2759"/>
<dbReference type="GeneID" id="19306869"/>
<dbReference type="Proteomes" id="UP000030669">
    <property type="component" value="Unassembled WGS sequence"/>
</dbReference>
<gene>
    <name evidence="1" type="ORF">GLOTRDRAFT_52191</name>
</gene>
<keyword evidence="2" id="KW-1185">Reference proteome</keyword>
<proteinExistence type="predicted"/>
<dbReference type="HOGENOM" id="CLU_756547_0_0_1"/>
<dbReference type="GO" id="GO:0006487">
    <property type="term" value="P:protein N-linked glycosylation"/>
    <property type="evidence" value="ECO:0007669"/>
    <property type="project" value="TreeGrafter"/>
</dbReference>
<evidence type="ECO:0000313" key="1">
    <source>
        <dbReference type="EMBL" id="EPQ60231.1"/>
    </source>
</evidence>